<dbReference type="EMBL" id="CM034405">
    <property type="protein sequence ID" value="KAJ0173507.1"/>
    <property type="molecule type" value="Genomic_DNA"/>
</dbReference>
<accession>A0ACC1CPM3</accession>
<name>A0ACC1CPM3_9NEOP</name>
<organism evidence="1 2">
    <name type="scientific">Dendrolimus kikuchii</name>
    <dbReference type="NCBI Taxonomy" id="765133"/>
    <lineage>
        <taxon>Eukaryota</taxon>
        <taxon>Metazoa</taxon>
        <taxon>Ecdysozoa</taxon>
        <taxon>Arthropoda</taxon>
        <taxon>Hexapoda</taxon>
        <taxon>Insecta</taxon>
        <taxon>Pterygota</taxon>
        <taxon>Neoptera</taxon>
        <taxon>Endopterygota</taxon>
        <taxon>Lepidoptera</taxon>
        <taxon>Glossata</taxon>
        <taxon>Ditrysia</taxon>
        <taxon>Bombycoidea</taxon>
        <taxon>Lasiocampidae</taxon>
        <taxon>Dendrolimus</taxon>
    </lineage>
</organism>
<keyword evidence="2" id="KW-1185">Reference proteome</keyword>
<comment type="caution">
    <text evidence="1">The sequence shown here is derived from an EMBL/GenBank/DDBJ whole genome shotgun (WGS) entry which is preliminary data.</text>
</comment>
<gene>
    <name evidence="1" type="ORF">K1T71_010656</name>
</gene>
<sequence>MRYRYALSRESYYYTMKMFMFWFFTVFSAASAFVILDGTCPDNVKPLENFDLTAFSGNWYDYANYPPTAAGVGKCGIISYTKEGDVVKVRNANVVNGVEKYVEGVAKFTGSEKVADYVVGFKFGDKLRENALEVIATDYTNYAVFYKCDNEPGNKSRRESLWVASRAKTLEGEPMKEVTDFLKSKGFDTSKLVDGDFSEEACKFTSTSRIDVFPY</sequence>
<reference evidence="1 2" key="1">
    <citation type="journal article" date="2021" name="Front. Genet.">
        <title>Chromosome-Level Genome Assembly Reveals Significant Gene Expansion in the Toll and IMD Signaling Pathways of Dendrolimus kikuchii.</title>
        <authorList>
            <person name="Zhou J."/>
            <person name="Wu P."/>
            <person name="Xiong Z."/>
            <person name="Liu N."/>
            <person name="Zhao N."/>
            <person name="Ji M."/>
            <person name="Qiu Y."/>
            <person name="Yang B."/>
        </authorList>
    </citation>
    <scope>NUCLEOTIDE SEQUENCE [LARGE SCALE GENOMIC DNA]</scope>
    <source>
        <strain evidence="1">Ann1</strain>
    </source>
</reference>
<evidence type="ECO:0000313" key="1">
    <source>
        <dbReference type="EMBL" id="KAJ0173507.1"/>
    </source>
</evidence>
<proteinExistence type="predicted"/>
<dbReference type="Proteomes" id="UP000824533">
    <property type="component" value="Linkage Group LG19"/>
</dbReference>
<protein>
    <submittedName>
        <fullName evidence="1">Uncharacterized protein</fullName>
    </submittedName>
</protein>
<evidence type="ECO:0000313" key="2">
    <source>
        <dbReference type="Proteomes" id="UP000824533"/>
    </source>
</evidence>